<sequence length="247" mass="27066">MNETKNRLFANIIFACIIVAGIIASSFIVTNAVVRIKSQSNTITVTGSAKQQITSDLIIWSGSFTAQSPNLQDAYTQLKTNKDKVLSYLTDQGVSENELVFSSINTNIYYVISTYGMYTNDVDYYQLSQTVTITSGEIDKITELSRSSTDLINDGIPFQSNAPQYQYTKIADLKVAMLAEAAKDATKRAQMIAENAGSKLGNLTYADMGVIQITPLYSNEVSDYGMNDTSSLEKEITAVVHCKFSIG</sequence>
<gene>
    <name evidence="2" type="ORF">SAMN02745168_1753</name>
</gene>
<dbReference type="EMBL" id="FWXW01000004">
    <property type="protein sequence ID" value="SMC60510.1"/>
    <property type="molecule type" value="Genomic_DNA"/>
</dbReference>
<accession>A0A1W2AIX1</accession>
<dbReference type="RefSeq" id="WP_084234451.1">
    <property type="nucleotide sequence ID" value="NZ_FWXW01000004.1"/>
</dbReference>
<evidence type="ECO:0000313" key="3">
    <source>
        <dbReference type="Proteomes" id="UP000192790"/>
    </source>
</evidence>
<dbReference type="PANTHER" id="PTHR34387">
    <property type="entry name" value="SLR1258 PROTEIN"/>
    <property type="match status" value="1"/>
</dbReference>
<evidence type="ECO:0008006" key="4">
    <source>
        <dbReference type="Google" id="ProtNLM"/>
    </source>
</evidence>
<dbReference type="PIRSF" id="PIRSF029033">
    <property type="entry name" value="UCP029033"/>
    <property type="match status" value="1"/>
</dbReference>
<evidence type="ECO:0000313" key="2">
    <source>
        <dbReference type="EMBL" id="SMC60510.1"/>
    </source>
</evidence>
<keyword evidence="1" id="KW-0472">Membrane</keyword>
<evidence type="ECO:0000256" key="1">
    <source>
        <dbReference type="SAM" id="Phobius"/>
    </source>
</evidence>
<keyword evidence="3" id="KW-1185">Reference proteome</keyword>
<dbReference type="InterPro" id="IPR052022">
    <property type="entry name" value="26kDa_periplasmic_antigen"/>
</dbReference>
<proteinExistence type="predicted"/>
<dbReference type="InterPro" id="IPR016907">
    <property type="entry name" value="UCP029033"/>
</dbReference>
<keyword evidence="1" id="KW-0812">Transmembrane</keyword>
<dbReference type="OrthoDB" id="9785289at2"/>
<reference evidence="2 3" key="1">
    <citation type="submission" date="2017-04" db="EMBL/GenBank/DDBJ databases">
        <authorList>
            <person name="Afonso C.L."/>
            <person name="Miller P.J."/>
            <person name="Scott M.A."/>
            <person name="Spackman E."/>
            <person name="Goraichik I."/>
            <person name="Dimitrov K.M."/>
            <person name="Suarez D.L."/>
            <person name="Swayne D.E."/>
        </authorList>
    </citation>
    <scope>NUCLEOTIDE SEQUENCE [LARGE SCALE GENOMIC DNA]</scope>
    <source>
        <strain evidence="2 3">DSM 12816</strain>
    </source>
</reference>
<organism evidence="2 3">
    <name type="scientific">Papillibacter cinnamivorans DSM 12816</name>
    <dbReference type="NCBI Taxonomy" id="1122930"/>
    <lineage>
        <taxon>Bacteria</taxon>
        <taxon>Bacillati</taxon>
        <taxon>Bacillota</taxon>
        <taxon>Clostridia</taxon>
        <taxon>Eubacteriales</taxon>
        <taxon>Oscillospiraceae</taxon>
        <taxon>Papillibacter</taxon>
    </lineage>
</organism>
<dbReference type="Proteomes" id="UP000192790">
    <property type="component" value="Unassembled WGS sequence"/>
</dbReference>
<feature type="transmembrane region" description="Helical" evidence="1">
    <location>
        <begin position="12"/>
        <end position="34"/>
    </location>
</feature>
<dbReference type="Gene3D" id="3.30.70.2970">
    <property type="entry name" value="Protein of unknown function (DUF541), domain 2"/>
    <property type="match status" value="1"/>
</dbReference>
<dbReference type="Pfam" id="PF04402">
    <property type="entry name" value="SIMPL"/>
    <property type="match status" value="1"/>
</dbReference>
<protein>
    <recommendedName>
        <fullName evidence="4">SIMPL domain-containing protein</fullName>
    </recommendedName>
</protein>
<dbReference type="PANTHER" id="PTHR34387:SF2">
    <property type="entry name" value="SLR1258 PROTEIN"/>
    <property type="match status" value="1"/>
</dbReference>
<dbReference type="AlphaFoldDB" id="A0A1W2AIX1"/>
<dbReference type="Gene3D" id="3.30.110.170">
    <property type="entry name" value="Protein of unknown function (DUF541), domain 1"/>
    <property type="match status" value="1"/>
</dbReference>
<name>A0A1W2AIX1_9FIRM</name>
<dbReference type="PROSITE" id="PS00430">
    <property type="entry name" value="TONB_DEPENDENT_REC_1"/>
    <property type="match status" value="1"/>
</dbReference>
<dbReference type="STRING" id="1122930.SAMN02745168_1753"/>
<dbReference type="InterPro" id="IPR007497">
    <property type="entry name" value="SIMPL/DUF541"/>
</dbReference>
<dbReference type="GO" id="GO:0006974">
    <property type="term" value="P:DNA damage response"/>
    <property type="evidence" value="ECO:0007669"/>
    <property type="project" value="TreeGrafter"/>
</dbReference>
<keyword evidence="1" id="KW-1133">Transmembrane helix</keyword>
<dbReference type="InterPro" id="IPR010916">
    <property type="entry name" value="TonB_box_CS"/>
</dbReference>